<protein>
    <recommendedName>
        <fullName evidence="2">Serine-threonine/tyrosine-protein kinase catalytic domain-containing protein</fullName>
    </recommendedName>
</protein>
<accession>A0ABR2ZH52</accession>
<evidence type="ECO:0000313" key="3">
    <source>
        <dbReference type="EMBL" id="KAL0060926.1"/>
    </source>
</evidence>
<gene>
    <name evidence="3" type="ORF">AAF712_012262</name>
</gene>
<feature type="compositionally biased region" description="Polar residues" evidence="1">
    <location>
        <begin position="134"/>
        <end position="164"/>
    </location>
</feature>
<dbReference type="SUPFAM" id="SSF56112">
    <property type="entry name" value="Protein kinase-like (PK-like)"/>
    <property type="match status" value="1"/>
</dbReference>
<dbReference type="InterPro" id="IPR011009">
    <property type="entry name" value="Kinase-like_dom_sf"/>
</dbReference>
<dbReference type="Proteomes" id="UP001437256">
    <property type="component" value="Unassembled WGS sequence"/>
</dbReference>
<reference evidence="3 4" key="1">
    <citation type="submission" date="2024-05" db="EMBL/GenBank/DDBJ databases">
        <title>A draft genome resource for the thread blight pathogen Marasmius tenuissimus strain MS-2.</title>
        <authorList>
            <person name="Yulfo-Soto G.E."/>
            <person name="Baruah I.K."/>
            <person name="Amoako-Attah I."/>
            <person name="Bukari Y."/>
            <person name="Meinhardt L.W."/>
            <person name="Bailey B.A."/>
            <person name="Cohen S.P."/>
        </authorList>
    </citation>
    <scope>NUCLEOTIDE SEQUENCE [LARGE SCALE GENOMIC DNA]</scope>
    <source>
        <strain evidence="3 4">MS-2</strain>
    </source>
</reference>
<feature type="compositionally biased region" description="Basic and acidic residues" evidence="1">
    <location>
        <begin position="103"/>
        <end position="113"/>
    </location>
</feature>
<sequence length="297" mass="32633">IMTGEPPFPNVKDVVVISLVSTGIRPGRPSKGWCPDNIWELVEGCWSQDPLQRPRAEELQDCLQKLMEAGDTSSVDPPSMGHFYPDSLNPPPPAPLTSLSPGDARRNLPKKEATGSTLHISGSSVRPSIRAGSASPQRHSPPASSRSDSNRQQHSNNTSRSSNPPAGLPLWRGQGRVLMSGDNSRSLRSRAMDAINHGYRTVPGLLSRLPPEDQGVISIIVLLAVGTSSTEMMVKVLVSIVTLGLCWEHVVFLARTVFRKTTSWIEDKVRQIRDLEKQYTQGQGYALINRRAPRPRR</sequence>
<dbReference type="InterPro" id="IPR001245">
    <property type="entry name" value="Ser-Thr/Tyr_kinase_cat_dom"/>
</dbReference>
<proteinExistence type="predicted"/>
<name>A0ABR2ZH52_9AGAR</name>
<evidence type="ECO:0000259" key="2">
    <source>
        <dbReference type="Pfam" id="PF07714"/>
    </source>
</evidence>
<dbReference type="Pfam" id="PF07714">
    <property type="entry name" value="PK_Tyr_Ser-Thr"/>
    <property type="match status" value="1"/>
</dbReference>
<keyword evidence="4" id="KW-1185">Reference proteome</keyword>
<evidence type="ECO:0000256" key="1">
    <source>
        <dbReference type="SAM" id="MobiDB-lite"/>
    </source>
</evidence>
<evidence type="ECO:0000313" key="4">
    <source>
        <dbReference type="Proteomes" id="UP001437256"/>
    </source>
</evidence>
<dbReference type="EMBL" id="JBBXMP010000156">
    <property type="protein sequence ID" value="KAL0060926.1"/>
    <property type="molecule type" value="Genomic_DNA"/>
</dbReference>
<feature type="domain" description="Serine-threonine/tyrosine-protein kinase catalytic" evidence="2">
    <location>
        <begin position="2"/>
        <end position="63"/>
    </location>
</feature>
<feature type="compositionally biased region" description="Polar residues" evidence="1">
    <location>
        <begin position="114"/>
        <end position="126"/>
    </location>
</feature>
<feature type="non-terminal residue" evidence="3">
    <location>
        <position position="1"/>
    </location>
</feature>
<comment type="caution">
    <text evidence="3">The sequence shown here is derived from an EMBL/GenBank/DDBJ whole genome shotgun (WGS) entry which is preliminary data.</text>
</comment>
<dbReference type="Gene3D" id="1.10.510.10">
    <property type="entry name" value="Transferase(Phosphotransferase) domain 1"/>
    <property type="match status" value="1"/>
</dbReference>
<organism evidence="3 4">
    <name type="scientific">Marasmius tenuissimus</name>
    <dbReference type="NCBI Taxonomy" id="585030"/>
    <lineage>
        <taxon>Eukaryota</taxon>
        <taxon>Fungi</taxon>
        <taxon>Dikarya</taxon>
        <taxon>Basidiomycota</taxon>
        <taxon>Agaricomycotina</taxon>
        <taxon>Agaricomycetes</taxon>
        <taxon>Agaricomycetidae</taxon>
        <taxon>Agaricales</taxon>
        <taxon>Marasmiineae</taxon>
        <taxon>Marasmiaceae</taxon>
        <taxon>Marasmius</taxon>
    </lineage>
</organism>
<feature type="region of interest" description="Disordered" evidence="1">
    <location>
        <begin position="70"/>
        <end position="173"/>
    </location>
</feature>